<dbReference type="GO" id="GO:0009450">
    <property type="term" value="P:gamma-aminobutyric acid catabolic process"/>
    <property type="evidence" value="ECO:0007669"/>
    <property type="project" value="TreeGrafter"/>
</dbReference>
<dbReference type="Gene3D" id="3.40.605.10">
    <property type="entry name" value="Aldehyde Dehydrogenase, Chain A, domain 1"/>
    <property type="match status" value="1"/>
</dbReference>
<evidence type="ECO:0000256" key="1">
    <source>
        <dbReference type="ARBA" id="ARBA00009986"/>
    </source>
</evidence>
<dbReference type="OrthoDB" id="9802947at2"/>
<dbReference type="RefSeq" id="WP_029995531.1">
    <property type="nucleotide sequence ID" value="NZ_SBKP01000016.1"/>
</dbReference>
<dbReference type="AlphaFoldDB" id="A0A4V1N379"/>
<comment type="similarity">
    <text evidence="1">Belongs to the aldehyde dehydrogenase family.</text>
</comment>
<evidence type="ECO:0000313" key="5">
    <source>
        <dbReference type="Proteomes" id="UP000290958"/>
    </source>
</evidence>
<dbReference type="PANTHER" id="PTHR43353:SF5">
    <property type="entry name" value="SUCCINATE-SEMIALDEHYDE DEHYDROGENASE, MITOCHONDRIAL"/>
    <property type="match status" value="1"/>
</dbReference>
<dbReference type="EMBL" id="SBKP01000016">
    <property type="protein sequence ID" value="RXR26035.1"/>
    <property type="molecule type" value="Genomic_DNA"/>
</dbReference>
<keyword evidence="2" id="KW-0560">Oxidoreductase</keyword>
<dbReference type="Pfam" id="PF00171">
    <property type="entry name" value="Aldedh"/>
    <property type="match status" value="1"/>
</dbReference>
<name>A0A4V1N379_9SPHN</name>
<dbReference type="CDD" id="cd07103">
    <property type="entry name" value="ALDH_F5_SSADH_GabD"/>
    <property type="match status" value="1"/>
</dbReference>
<comment type="caution">
    <text evidence="4">The sequence shown here is derived from an EMBL/GenBank/DDBJ whole genome shotgun (WGS) entry which is preliminary data.</text>
</comment>
<dbReference type="InterPro" id="IPR016161">
    <property type="entry name" value="Ald_DH/histidinol_DH"/>
</dbReference>
<dbReference type="InterPro" id="IPR050740">
    <property type="entry name" value="Aldehyde_DH_Superfamily"/>
</dbReference>
<sequence length="484" mass="51784">MTQHDYADIALFIAGTWIGPEERETQPVINPATAQQIGLIAKATPDDLEASVRSARVAFEGWRQLSPLDRSAILRRFANLLRENEQAIAAAITLDEGKPLAEAIVEVRSSADHIDWHAEEGRRIYGRIIPSRSPAVQQQVLREPVGVCLAITPWNFPLSQAVRKVAAALACGCTMILKGPAEAPSACMAIARYLQEAGLPDGCLNLVWGNAAMISETLVAHPDVRKITFTGSVEVGKSLAELAGRHMKRATMELGGHAPVLIFDDADAEATARVLAGNKLRNAGQVCISPTRFFVQASVHKRFVAALVDAFATVKVGDGLEPDIQMGPVCHARRIAEMERLVDDARAGGAAILAGGTRQGNAGYFFAPTIVDTADDRIALMRDEPFGPIAVVSRFDDMSDAIDRANALPFGLASYVFTNSLERADRAAACLQAGMVSINHFGLALPETPFGGVRDSGYGTEGGSETFDGYLNTKFVSRFAGVCA</sequence>
<feature type="domain" description="Aldehyde dehydrogenase" evidence="3">
    <location>
        <begin position="17"/>
        <end position="476"/>
    </location>
</feature>
<dbReference type="GO" id="GO:0004777">
    <property type="term" value="F:succinate-semialdehyde dehydrogenase (NAD+) activity"/>
    <property type="evidence" value="ECO:0007669"/>
    <property type="project" value="TreeGrafter"/>
</dbReference>
<keyword evidence="5" id="KW-1185">Reference proteome</keyword>
<protein>
    <submittedName>
        <fullName evidence="4">NAD-dependent succinate-semialdehyde dehydrogenase</fullName>
    </submittedName>
</protein>
<dbReference type="InterPro" id="IPR016162">
    <property type="entry name" value="Ald_DH_N"/>
</dbReference>
<reference evidence="5" key="1">
    <citation type="submission" date="2019-01" db="EMBL/GenBank/DDBJ databases">
        <title>Cytophagaceae bacterium strain CAR-16.</title>
        <authorList>
            <person name="Chen W.-M."/>
        </authorList>
    </citation>
    <scope>NUCLEOTIDE SEQUENCE [LARGE SCALE GENOMIC DNA]</scope>
    <source>
        <strain evidence="5">CHR27</strain>
    </source>
</reference>
<dbReference type="FunFam" id="3.40.605.10:FF:000033">
    <property type="entry name" value="NAD-dependent succinate-semialdehyde dehydrogenase"/>
    <property type="match status" value="1"/>
</dbReference>
<evidence type="ECO:0000256" key="2">
    <source>
        <dbReference type="ARBA" id="ARBA00023002"/>
    </source>
</evidence>
<organism evidence="4 5">
    <name type="scientific">Sphingobium fluviale</name>
    <dbReference type="NCBI Taxonomy" id="2506423"/>
    <lineage>
        <taxon>Bacteria</taxon>
        <taxon>Pseudomonadati</taxon>
        <taxon>Pseudomonadota</taxon>
        <taxon>Alphaproteobacteria</taxon>
        <taxon>Sphingomonadales</taxon>
        <taxon>Sphingomonadaceae</taxon>
        <taxon>Sphingobium</taxon>
    </lineage>
</organism>
<gene>
    <name evidence="4" type="ORF">EQG66_13290</name>
</gene>
<dbReference type="Gene3D" id="3.40.309.10">
    <property type="entry name" value="Aldehyde Dehydrogenase, Chain A, domain 2"/>
    <property type="match status" value="1"/>
</dbReference>
<evidence type="ECO:0000313" key="4">
    <source>
        <dbReference type="EMBL" id="RXR26035.1"/>
    </source>
</evidence>
<accession>A0A4V1N379</accession>
<dbReference type="SUPFAM" id="SSF53720">
    <property type="entry name" value="ALDH-like"/>
    <property type="match status" value="1"/>
</dbReference>
<dbReference type="InterPro" id="IPR015590">
    <property type="entry name" value="Aldehyde_DH_dom"/>
</dbReference>
<dbReference type="PANTHER" id="PTHR43353">
    <property type="entry name" value="SUCCINATE-SEMIALDEHYDE DEHYDROGENASE, MITOCHONDRIAL"/>
    <property type="match status" value="1"/>
</dbReference>
<dbReference type="InterPro" id="IPR016163">
    <property type="entry name" value="Ald_DH_C"/>
</dbReference>
<proteinExistence type="inferred from homology"/>
<dbReference type="Proteomes" id="UP000290958">
    <property type="component" value="Unassembled WGS sequence"/>
</dbReference>
<evidence type="ECO:0000259" key="3">
    <source>
        <dbReference type="Pfam" id="PF00171"/>
    </source>
</evidence>